<dbReference type="Gene3D" id="3.60.110.10">
    <property type="entry name" value="Carbon-nitrogen hydrolase"/>
    <property type="match status" value="1"/>
</dbReference>
<evidence type="ECO:0000313" key="3">
    <source>
        <dbReference type="EMBL" id="MDH8679736.1"/>
    </source>
</evidence>
<gene>
    <name evidence="3" type="ORF">QE109_16375</name>
</gene>
<reference evidence="3 4" key="1">
    <citation type="submission" date="2023-04" db="EMBL/GenBank/DDBJ databases">
        <title>Fusibacter bizertensis strain WBS, isolated from littoral bottom sediments of the Arctic seas - biochemical and genomic analysis.</title>
        <authorList>
            <person name="Brioukhanov A.L."/>
        </authorList>
    </citation>
    <scope>NUCLEOTIDE SEQUENCE [LARGE SCALE GENOMIC DNA]</scope>
    <source>
        <strain evidence="3 4">WBS</strain>
    </source>
</reference>
<keyword evidence="1 3" id="KW-0378">Hydrolase</keyword>
<evidence type="ECO:0000313" key="4">
    <source>
        <dbReference type="Proteomes" id="UP001158045"/>
    </source>
</evidence>
<keyword evidence="4" id="KW-1185">Reference proteome</keyword>
<proteinExistence type="predicted"/>
<feature type="domain" description="CN hydrolase" evidence="2">
    <location>
        <begin position="1"/>
        <end position="247"/>
    </location>
</feature>
<dbReference type="EMBL" id="JARYZI010000016">
    <property type="protein sequence ID" value="MDH8679736.1"/>
    <property type="molecule type" value="Genomic_DNA"/>
</dbReference>
<dbReference type="PANTHER" id="PTHR43674:SF2">
    <property type="entry name" value="BETA-UREIDOPROPIONASE"/>
    <property type="match status" value="1"/>
</dbReference>
<dbReference type="GO" id="GO:0016787">
    <property type="term" value="F:hydrolase activity"/>
    <property type="evidence" value="ECO:0007669"/>
    <property type="project" value="UniProtKB-KW"/>
</dbReference>
<dbReference type="Proteomes" id="UP001158045">
    <property type="component" value="Unassembled WGS sequence"/>
</dbReference>
<accession>A0ABT6NH54</accession>
<dbReference type="RefSeq" id="WP_281095633.1">
    <property type="nucleotide sequence ID" value="NZ_JARYZI010000016.1"/>
</dbReference>
<protein>
    <submittedName>
        <fullName evidence="3">Carbon-nitrogen hydrolase family protein</fullName>
    </submittedName>
</protein>
<dbReference type="InterPro" id="IPR003010">
    <property type="entry name" value="C-N_Hydrolase"/>
</dbReference>
<comment type="caution">
    <text evidence="3">The sequence shown here is derived from an EMBL/GenBank/DDBJ whole genome shotgun (WGS) entry which is preliminary data.</text>
</comment>
<dbReference type="SUPFAM" id="SSF56317">
    <property type="entry name" value="Carbon-nitrogen hydrolase"/>
    <property type="match status" value="1"/>
</dbReference>
<dbReference type="CDD" id="cd07197">
    <property type="entry name" value="nitrilase"/>
    <property type="match status" value="1"/>
</dbReference>
<dbReference type="InterPro" id="IPR050345">
    <property type="entry name" value="Aliph_Amidase/BUP"/>
</dbReference>
<organism evidence="3 4">
    <name type="scientific">Fusibacter bizertensis</name>
    <dbReference type="NCBI Taxonomy" id="1488331"/>
    <lineage>
        <taxon>Bacteria</taxon>
        <taxon>Bacillati</taxon>
        <taxon>Bacillota</taxon>
        <taxon>Clostridia</taxon>
        <taxon>Eubacteriales</taxon>
        <taxon>Eubacteriales Family XII. Incertae Sedis</taxon>
        <taxon>Fusibacter</taxon>
    </lineage>
</organism>
<dbReference type="Pfam" id="PF00795">
    <property type="entry name" value="CN_hydrolase"/>
    <property type="match status" value="1"/>
</dbReference>
<name>A0ABT6NH54_9FIRM</name>
<dbReference type="PANTHER" id="PTHR43674">
    <property type="entry name" value="NITRILASE C965.09-RELATED"/>
    <property type="match status" value="1"/>
</dbReference>
<evidence type="ECO:0000259" key="2">
    <source>
        <dbReference type="PROSITE" id="PS50263"/>
    </source>
</evidence>
<dbReference type="PROSITE" id="PS50263">
    <property type="entry name" value="CN_HYDROLASE"/>
    <property type="match status" value="1"/>
</dbReference>
<sequence length="276" mass="31864">MKIAVVNFNSKKNVDHNIAKMKKYIFEAINSNVDFIIFPELCLTGYQHYMNNPYVFSKVKFEQVVEEFIKIASKYRITICFGSPYFENDKVYNAAIVISTDKTVKGYKKIHLYGIEHKLFSKGTNPVILETVFGKIGFGICYDTISFPELIRYYAHNGVNLYVNLSAIQLSTIKESKDYIKRALEYHVQSNGIYIASSNVSGTQNREKFLGGSCVVGPDHLNEIPVHYYCNSKLSMKSELFIAEVNLNENLRFIFDGNRFNKIPDFNIDLYRSWYT</sequence>
<dbReference type="InterPro" id="IPR036526">
    <property type="entry name" value="C-N_Hydrolase_sf"/>
</dbReference>
<evidence type="ECO:0000256" key="1">
    <source>
        <dbReference type="ARBA" id="ARBA00022801"/>
    </source>
</evidence>